<evidence type="ECO:0000256" key="5">
    <source>
        <dbReference type="ARBA" id="ARBA00023136"/>
    </source>
</evidence>
<proteinExistence type="inferred from homology"/>
<keyword evidence="2" id="KW-0813">Transport</keyword>
<feature type="chain" id="PRO_5039520779" evidence="8">
    <location>
        <begin position="20"/>
        <end position="457"/>
    </location>
</feature>
<evidence type="ECO:0000256" key="1">
    <source>
        <dbReference type="ARBA" id="ARBA00008520"/>
    </source>
</evidence>
<dbReference type="InterPro" id="IPR006059">
    <property type="entry name" value="SBP"/>
</dbReference>
<keyword evidence="3" id="KW-1003">Cell membrane</keyword>
<keyword evidence="10" id="KW-1185">Reference proteome</keyword>
<keyword evidence="6" id="KW-0564">Palmitate</keyword>
<dbReference type="InterPro" id="IPR006311">
    <property type="entry name" value="TAT_signal"/>
</dbReference>
<organism evidence="9 10">
    <name type="scientific">Actinomyces weissii</name>
    <dbReference type="NCBI Taxonomy" id="675090"/>
    <lineage>
        <taxon>Bacteria</taxon>
        <taxon>Bacillati</taxon>
        <taxon>Actinomycetota</taxon>
        <taxon>Actinomycetes</taxon>
        <taxon>Actinomycetales</taxon>
        <taxon>Actinomycetaceae</taxon>
        <taxon>Actinomyces</taxon>
    </lineage>
</organism>
<keyword evidence="7" id="KW-0449">Lipoprotein</keyword>
<comment type="similarity">
    <text evidence="1">Belongs to the bacterial solute-binding protein 1 family.</text>
</comment>
<gene>
    <name evidence="9" type="ORF">JG540_01405</name>
</gene>
<dbReference type="PANTHER" id="PTHR43649">
    <property type="entry name" value="ARABINOSE-BINDING PROTEIN-RELATED"/>
    <property type="match status" value="1"/>
</dbReference>
<evidence type="ECO:0000313" key="10">
    <source>
        <dbReference type="Proteomes" id="UP000595895"/>
    </source>
</evidence>
<dbReference type="KEGG" id="awe:JG540_01405"/>
<dbReference type="AlphaFoldDB" id="A0A7T7M9V1"/>
<evidence type="ECO:0000256" key="6">
    <source>
        <dbReference type="ARBA" id="ARBA00023139"/>
    </source>
</evidence>
<dbReference type="Proteomes" id="UP000595895">
    <property type="component" value="Chromosome"/>
</dbReference>
<dbReference type="InterPro" id="IPR050490">
    <property type="entry name" value="Bact_solute-bd_prot1"/>
</dbReference>
<evidence type="ECO:0000256" key="7">
    <source>
        <dbReference type="ARBA" id="ARBA00023288"/>
    </source>
</evidence>
<dbReference type="PROSITE" id="PS51257">
    <property type="entry name" value="PROKAR_LIPOPROTEIN"/>
    <property type="match status" value="1"/>
</dbReference>
<reference evidence="9 10" key="1">
    <citation type="submission" date="2020-12" db="EMBL/GenBank/DDBJ databases">
        <authorList>
            <person name="Zhou J."/>
        </authorList>
    </citation>
    <scope>NUCLEOTIDE SEQUENCE [LARGE SCALE GENOMIC DNA]</scope>
    <source>
        <strain evidence="9 10">CCUG 61299</strain>
    </source>
</reference>
<protein>
    <submittedName>
        <fullName evidence="9">ABC transporter substrate-binding protein</fullName>
    </submittedName>
</protein>
<evidence type="ECO:0000256" key="3">
    <source>
        <dbReference type="ARBA" id="ARBA00022475"/>
    </source>
</evidence>
<dbReference type="Pfam" id="PF13416">
    <property type="entry name" value="SBP_bac_8"/>
    <property type="match status" value="1"/>
</dbReference>
<dbReference type="EMBL" id="CP066802">
    <property type="protein sequence ID" value="QQM67586.1"/>
    <property type="molecule type" value="Genomic_DNA"/>
</dbReference>
<dbReference type="InterPro" id="IPR006061">
    <property type="entry name" value="SBP_1_CS"/>
</dbReference>
<dbReference type="Gene3D" id="3.40.190.10">
    <property type="entry name" value="Periplasmic binding protein-like II"/>
    <property type="match status" value="2"/>
</dbReference>
<dbReference type="SUPFAM" id="SSF53850">
    <property type="entry name" value="Periplasmic binding protein-like II"/>
    <property type="match status" value="1"/>
</dbReference>
<keyword evidence="5" id="KW-0472">Membrane</keyword>
<dbReference type="PANTHER" id="PTHR43649:SF33">
    <property type="entry name" value="POLYGALACTURONAN_RHAMNOGALACTURONAN-BINDING PROTEIN YTCQ"/>
    <property type="match status" value="1"/>
</dbReference>
<dbReference type="PROSITE" id="PS01037">
    <property type="entry name" value="SBP_BACTERIAL_1"/>
    <property type="match status" value="1"/>
</dbReference>
<accession>A0A7T7M9V1</accession>
<evidence type="ECO:0000256" key="4">
    <source>
        <dbReference type="ARBA" id="ARBA00022729"/>
    </source>
</evidence>
<dbReference type="RefSeq" id="WP_200276297.1">
    <property type="nucleotide sequence ID" value="NZ_CP066802.1"/>
</dbReference>
<dbReference type="GO" id="GO:0055085">
    <property type="term" value="P:transmembrane transport"/>
    <property type="evidence" value="ECO:0007669"/>
    <property type="project" value="InterPro"/>
</dbReference>
<evidence type="ECO:0000256" key="2">
    <source>
        <dbReference type="ARBA" id="ARBA00022448"/>
    </source>
</evidence>
<evidence type="ECO:0000313" key="9">
    <source>
        <dbReference type="EMBL" id="QQM67586.1"/>
    </source>
</evidence>
<dbReference type="PROSITE" id="PS51318">
    <property type="entry name" value="TAT"/>
    <property type="match status" value="1"/>
</dbReference>
<sequence>MQVISRRMMLGGTAALAVAATLSACSKPADSKMSDGGDGGAEGGAAAGSVYFLNFKPEAEEAFKAIAEAYTEKTGVPVKVFTAASGNYEQTLTSEVVKSEAPTLFNINGPVGLANWQENASDLTDSEAAKALTDPSFALKGEDGKVYGVPLATEGYGLIYNKAILDKYFAMADAKAKSVDEIKGFAKLKEVAEDMQAKKADLGIDGAFAATSLAPGEDWRFQTHLANYPVFYEYRDMKATDAKELKFTYSDNYKQIFDLYLNNSTISPSEASGKAVTDSMAEFALGKAAFVQNGNWAWSQISKVDGNTVKEEDIHFMPIYVGVEGEEKSGIAVGTENYLTINAEAPEEDRKATLDFLNWMFTDAEGAKMLVEKSVVSVAPYKAFADLKPADPLGKEVLDFINNGDLYPVNWVFQTFPSQEFKNQLGQHLAQYASGNEDWNAVKDYFVSGWAAEKSKL</sequence>
<evidence type="ECO:0000256" key="8">
    <source>
        <dbReference type="SAM" id="SignalP"/>
    </source>
</evidence>
<name>A0A7T7M9V1_9ACTO</name>
<keyword evidence="4 8" id="KW-0732">Signal</keyword>
<feature type="signal peptide" evidence="8">
    <location>
        <begin position="1"/>
        <end position="19"/>
    </location>
</feature>